<sequence>TPNKLHNNKISLKKEKYSDGRHSDTVVNISASKHKADDRGSIKELQTDDGIRCKYCQTDVENKNMLYPPIKFKVASKNIYGKALPSIVMEINFNSRSKVDRDWRNYIAADYWGFIPHWQHNYNGEIQMPLLPFQ</sequence>
<comment type="caution">
    <text evidence="1">The sequence shown here is derived from an EMBL/GenBank/DDBJ whole genome shotgun (WGS) entry which is preliminary data.</text>
</comment>
<dbReference type="EMBL" id="JAHRHJ020000003">
    <property type="protein sequence ID" value="KAH9321713.1"/>
    <property type="molecule type" value="Genomic_DNA"/>
</dbReference>
<feature type="non-terminal residue" evidence="1">
    <location>
        <position position="1"/>
    </location>
</feature>
<organism evidence="1 2">
    <name type="scientific">Taxus chinensis</name>
    <name type="common">Chinese yew</name>
    <name type="synonym">Taxus wallichiana var. chinensis</name>
    <dbReference type="NCBI Taxonomy" id="29808"/>
    <lineage>
        <taxon>Eukaryota</taxon>
        <taxon>Viridiplantae</taxon>
        <taxon>Streptophyta</taxon>
        <taxon>Embryophyta</taxon>
        <taxon>Tracheophyta</taxon>
        <taxon>Spermatophyta</taxon>
        <taxon>Pinopsida</taxon>
        <taxon>Pinidae</taxon>
        <taxon>Conifers II</taxon>
        <taxon>Cupressales</taxon>
        <taxon>Taxaceae</taxon>
        <taxon>Taxus</taxon>
    </lineage>
</organism>
<evidence type="ECO:0000313" key="1">
    <source>
        <dbReference type="EMBL" id="KAH9321713.1"/>
    </source>
</evidence>
<name>A0AA38GH72_TAXCH</name>
<proteinExistence type="predicted"/>
<protein>
    <submittedName>
        <fullName evidence="1">Uncharacterized protein</fullName>
    </submittedName>
</protein>
<gene>
    <name evidence="1" type="ORF">KI387_016352</name>
</gene>
<evidence type="ECO:0000313" key="2">
    <source>
        <dbReference type="Proteomes" id="UP000824469"/>
    </source>
</evidence>
<keyword evidence="2" id="KW-1185">Reference proteome</keyword>
<dbReference type="AlphaFoldDB" id="A0AA38GH72"/>
<reference evidence="1 2" key="1">
    <citation type="journal article" date="2021" name="Nat. Plants">
        <title>The Taxus genome provides insights into paclitaxel biosynthesis.</title>
        <authorList>
            <person name="Xiong X."/>
            <person name="Gou J."/>
            <person name="Liao Q."/>
            <person name="Li Y."/>
            <person name="Zhou Q."/>
            <person name="Bi G."/>
            <person name="Li C."/>
            <person name="Du R."/>
            <person name="Wang X."/>
            <person name="Sun T."/>
            <person name="Guo L."/>
            <person name="Liang H."/>
            <person name="Lu P."/>
            <person name="Wu Y."/>
            <person name="Zhang Z."/>
            <person name="Ro D.K."/>
            <person name="Shang Y."/>
            <person name="Huang S."/>
            <person name="Yan J."/>
        </authorList>
    </citation>
    <scope>NUCLEOTIDE SEQUENCE [LARGE SCALE GENOMIC DNA]</scope>
    <source>
        <strain evidence="1">Ta-2019</strain>
    </source>
</reference>
<dbReference type="Proteomes" id="UP000824469">
    <property type="component" value="Unassembled WGS sequence"/>
</dbReference>
<feature type="non-terminal residue" evidence="1">
    <location>
        <position position="134"/>
    </location>
</feature>
<accession>A0AA38GH72</accession>